<feature type="compositionally biased region" description="Basic residues" evidence="1">
    <location>
        <begin position="110"/>
        <end position="123"/>
    </location>
</feature>
<comment type="caution">
    <text evidence="2">The sequence shown here is derived from an EMBL/GenBank/DDBJ whole genome shotgun (WGS) entry which is preliminary data.</text>
</comment>
<evidence type="ECO:0000313" key="3">
    <source>
        <dbReference type="Proteomes" id="UP001347796"/>
    </source>
</evidence>
<feature type="region of interest" description="Disordered" evidence="1">
    <location>
        <begin position="66"/>
        <end position="123"/>
    </location>
</feature>
<gene>
    <name evidence="2" type="ORF">SNE40_009478</name>
</gene>
<accession>A0AAN8JNU9</accession>
<sequence>MCRWGCPGIDTTFMCKWCGTRYCRECMKGDYTGYMFEESRCRKCNQKNCQGQKVEYVINQIDPDDVKAKKGGKKGILNRSRSRSPGKGGSKVAKSTKTSKGSKKSEKKSSGKKKGGKKKKKKK</sequence>
<dbReference type="Proteomes" id="UP001347796">
    <property type="component" value="Unassembled WGS sequence"/>
</dbReference>
<reference evidence="2 3" key="1">
    <citation type="submission" date="2024-01" db="EMBL/GenBank/DDBJ databases">
        <title>The genome of the rayed Mediterranean limpet Patella caerulea (Linnaeus, 1758).</title>
        <authorList>
            <person name="Anh-Thu Weber A."/>
            <person name="Halstead-Nussloch G."/>
        </authorList>
    </citation>
    <scope>NUCLEOTIDE SEQUENCE [LARGE SCALE GENOMIC DNA]</scope>
    <source>
        <strain evidence="2">AATW-2023a</strain>
        <tissue evidence="2">Whole specimen</tissue>
    </source>
</reference>
<proteinExistence type="predicted"/>
<name>A0AAN8JNU9_PATCE</name>
<organism evidence="2 3">
    <name type="scientific">Patella caerulea</name>
    <name type="common">Rayed Mediterranean limpet</name>
    <dbReference type="NCBI Taxonomy" id="87958"/>
    <lineage>
        <taxon>Eukaryota</taxon>
        <taxon>Metazoa</taxon>
        <taxon>Spiralia</taxon>
        <taxon>Lophotrochozoa</taxon>
        <taxon>Mollusca</taxon>
        <taxon>Gastropoda</taxon>
        <taxon>Patellogastropoda</taxon>
        <taxon>Patelloidea</taxon>
        <taxon>Patellidae</taxon>
        <taxon>Patella</taxon>
    </lineage>
</organism>
<protein>
    <submittedName>
        <fullName evidence="2">Uncharacterized protein</fullName>
    </submittedName>
</protein>
<feature type="compositionally biased region" description="Low complexity" evidence="1">
    <location>
        <begin position="90"/>
        <end position="99"/>
    </location>
</feature>
<keyword evidence="3" id="KW-1185">Reference proteome</keyword>
<evidence type="ECO:0000256" key="1">
    <source>
        <dbReference type="SAM" id="MobiDB-lite"/>
    </source>
</evidence>
<dbReference type="EMBL" id="JAZGQO010000007">
    <property type="protein sequence ID" value="KAK6181667.1"/>
    <property type="molecule type" value="Genomic_DNA"/>
</dbReference>
<dbReference type="AlphaFoldDB" id="A0AAN8JNU9"/>
<evidence type="ECO:0000313" key="2">
    <source>
        <dbReference type="EMBL" id="KAK6181667.1"/>
    </source>
</evidence>